<accession>A0A1E5R8J9</accession>
<sequence length="173" mass="19652">MSAEDSQGASYQEQLLSIPNLDNLSLFQTIETEINDAEKFSSLINSAKNVQGLPFLYLLCYKAAWDTLNYILDSETIMLNDEVLTDDVSKDSCIHGLMKYCVEEDDVSFSKYILENLIECGFNVKVKNANNLTPLDYYLQKNGNKPDEIVDVLMSTEFNNDIDEGIEIDEFDE</sequence>
<dbReference type="OrthoDB" id="9995210at2759"/>
<organism evidence="1 2">
    <name type="scientific">Hanseniaspora opuntiae</name>
    <dbReference type="NCBI Taxonomy" id="211096"/>
    <lineage>
        <taxon>Eukaryota</taxon>
        <taxon>Fungi</taxon>
        <taxon>Dikarya</taxon>
        <taxon>Ascomycota</taxon>
        <taxon>Saccharomycotina</taxon>
        <taxon>Saccharomycetes</taxon>
        <taxon>Saccharomycodales</taxon>
        <taxon>Saccharomycodaceae</taxon>
        <taxon>Hanseniaspora</taxon>
    </lineage>
</organism>
<proteinExistence type="predicted"/>
<dbReference type="Gene3D" id="1.25.40.20">
    <property type="entry name" value="Ankyrin repeat-containing domain"/>
    <property type="match status" value="1"/>
</dbReference>
<evidence type="ECO:0000313" key="2">
    <source>
        <dbReference type="Proteomes" id="UP000095605"/>
    </source>
</evidence>
<gene>
    <name evidence="1" type="ORF">AWRI3578_g2926</name>
</gene>
<evidence type="ECO:0000313" key="1">
    <source>
        <dbReference type="EMBL" id="OEJ83224.1"/>
    </source>
</evidence>
<name>A0A1E5R8J9_9ASCO</name>
<dbReference type="Proteomes" id="UP000095605">
    <property type="component" value="Unassembled WGS sequence"/>
</dbReference>
<dbReference type="SUPFAM" id="SSF48403">
    <property type="entry name" value="Ankyrin repeat"/>
    <property type="match status" value="1"/>
</dbReference>
<dbReference type="InterPro" id="IPR036770">
    <property type="entry name" value="Ankyrin_rpt-contain_sf"/>
</dbReference>
<keyword evidence="2" id="KW-1185">Reference proteome</keyword>
<protein>
    <submittedName>
        <fullName evidence="1">Ankyrin repeat-containing protein</fullName>
    </submittedName>
</protein>
<dbReference type="EMBL" id="LPNL01000007">
    <property type="protein sequence ID" value="OEJ83224.1"/>
    <property type="molecule type" value="Genomic_DNA"/>
</dbReference>
<dbReference type="AlphaFoldDB" id="A0A1E5R8J9"/>
<reference evidence="2" key="1">
    <citation type="journal article" date="2016" name="Genome Announc.">
        <title>Genome sequences of three species of Hanseniaspora isolated from spontaneous wine fermentations.</title>
        <authorList>
            <person name="Sternes P.R."/>
            <person name="Lee D."/>
            <person name="Kutyna D.R."/>
            <person name="Borneman A.R."/>
        </authorList>
    </citation>
    <scope>NUCLEOTIDE SEQUENCE [LARGE SCALE GENOMIC DNA]</scope>
    <source>
        <strain evidence="2">AWRI3578</strain>
    </source>
</reference>
<comment type="caution">
    <text evidence="1">The sequence shown here is derived from an EMBL/GenBank/DDBJ whole genome shotgun (WGS) entry which is preliminary data.</text>
</comment>